<sequence>MLGSLKKKAQQKAMEKFEATIKPQIQDKLDVFTSLKPADVVGDEKYQSIVIKPIWVSISAASSGAITAASKFIDVEGKFNKAFFHVRDELITVEDETVKLDPDFKEKALPTFITAIKQ</sequence>
<reference evidence="1 2" key="1">
    <citation type="submission" date="2016-08" db="EMBL/GenBank/DDBJ databases">
        <title>Draft genome sequence of Candidatus Piscirickettsia litoralis, from seawater.</title>
        <authorList>
            <person name="Wan X."/>
            <person name="Lee A.J."/>
            <person name="Hou S."/>
            <person name="Donachie S.P."/>
        </authorList>
    </citation>
    <scope>NUCLEOTIDE SEQUENCE [LARGE SCALE GENOMIC DNA]</scope>
    <source>
        <strain evidence="1 2">Y2</strain>
    </source>
</reference>
<gene>
    <name evidence="1" type="ORF">BGC07_09365</name>
</gene>
<proteinExistence type="predicted"/>
<accession>A0ABX3A6H0</accession>
<dbReference type="RefSeq" id="WP_069312883.1">
    <property type="nucleotide sequence ID" value="NZ_MDTU01000001.1"/>
</dbReference>
<dbReference type="EMBL" id="MDTU01000001">
    <property type="protein sequence ID" value="ODN43085.1"/>
    <property type="molecule type" value="Genomic_DNA"/>
</dbReference>
<keyword evidence="2" id="KW-1185">Reference proteome</keyword>
<evidence type="ECO:0000313" key="1">
    <source>
        <dbReference type="EMBL" id="ODN43085.1"/>
    </source>
</evidence>
<evidence type="ECO:0000313" key="2">
    <source>
        <dbReference type="Proteomes" id="UP000094329"/>
    </source>
</evidence>
<protein>
    <submittedName>
        <fullName evidence="1">Uncharacterized protein</fullName>
    </submittedName>
</protein>
<name>A0ABX3A6H0_9GAMM</name>
<comment type="caution">
    <text evidence="1">The sequence shown here is derived from an EMBL/GenBank/DDBJ whole genome shotgun (WGS) entry which is preliminary data.</text>
</comment>
<organism evidence="1 2">
    <name type="scientific">Piscirickettsia litoralis</name>
    <dbReference type="NCBI Taxonomy" id="1891921"/>
    <lineage>
        <taxon>Bacteria</taxon>
        <taxon>Pseudomonadati</taxon>
        <taxon>Pseudomonadota</taxon>
        <taxon>Gammaproteobacteria</taxon>
        <taxon>Thiotrichales</taxon>
        <taxon>Piscirickettsiaceae</taxon>
        <taxon>Piscirickettsia</taxon>
    </lineage>
</organism>
<dbReference type="Proteomes" id="UP000094329">
    <property type="component" value="Unassembled WGS sequence"/>
</dbReference>